<dbReference type="FunFam" id="3.50.50.60:FF:000138">
    <property type="entry name" value="Flavin-containing monooxygenase"/>
    <property type="match status" value="1"/>
</dbReference>
<accession>A0A210R3F1</accession>
<protein>
    <recommendedName>
        <fullName evidence="8">Flavin-containing monooxygenase</fullName>
        <ecNumber evidence="8">1.-.-.-</ecNumber>
    </recommendedName>
</protein>
<dbReference type="GO" id="GO:0050660">
    <property type="term" value="F:flavin adenine dinucleotide binding"/>
    <property type="evidence" value="ECO:0007669"/>
    <property type="project" value="InterPro"/>
</dbReference>
<reference evidence="9 10" key="1">
    <citation type="journal article" date="2017" name="Nat. Ecol. Evol.">
        <title>Scallop genome provides insights into evolution of bilaterian karyotype and development.</title>
        <authorList>
            <person name="Wang S."/>
            <person name="Zhang J."/>
            <person name="Jiao W."/>
            <person name="Li J."/>
            <person name="Xun X."/>
            <person name="Sun Y."/>
            <person name="Guo X."/>
            <person name="Huan P."/>
            <person name="Dong B."/>
            <person name="Zhang L."/>
            <person name="Hu X."/>
            <person name="Sun X."/>
            <person name="Wang J."/>
            <person name="Zhao C."/>
            <person name="Wang Y."/>
            <person name="Wang D."/>
            <person name="Huang X."/>
            <person name="Wang R."/>
            <person name="Lv J."/>
            <person name="Li Y."/>
            <person name="Zhang Z."/>
            <person name="Liu B."/>
            <person name="Lu W."/>
            <person name="Hui Y."/>
            <person name="Liang J."/>
            <person name="Zhou Z."/>
            <person name="Hou R."/>
            <person name="Li X."/>
            <person name="Liu Y."/>
            <person name="Li H."/>
            <person name="Ning X."/>
            <person name="Lin Y."/>
            <person name="Zhao L."/>
            <person name="Xing Q."/>
            <person name="Dou J."/>
            <person name="Li Y."/>
            <person name="Mao J."/>
            <person name="Guo H."/>
            <person name="Dou H."/>
            <person name="Li T."/>
            <person name="Mu C."/>
            <person name="Jiang W."/>
            <person name="Fu Q."/>
            <person name="Fu X."/>
            <person name="Miao Y."/>
            <person name="Liu J."/>
            <person name="Yu Q."/>
            <person name="Li R."/>
            <person name="Liao H."/>
            <person name="Li X."/>
            <person name="Kong Y."/>
            <person name="Jiang Z."/>
            <person name="Chourrout D."/>
            <person name="Li R."/>
            <person name="Bao Z."/>
        </authorList>
    </citation>
    <scope>NUCLEOTIDE SEQUENCE [LARGE SCALE GENOMIC DNA]</scope>
    <source>
        <strain evidence="9 10">PY_sf001</strain>
    </source>
</reference>
<dbReference type="InterPro" id="IPR000960">
    <property type="entry name" value="Flavin_mOase"/>
</dbReference>
<evidence type="ECO:0000256" key="3">
    <source>
        <dbReference type="ARBA" id="ARBA00022630"/>
    </source>
</evidence>
<dbReference type="SUPFAM" id="SSF51905">
    <property type="entry name" value="FAD/NAD(P)-binding domain"/>
    <property type="match status" value="2"/>
</dbReference>
<dbReference type="PRINTS" id="PR00370">
    <property type="entry name" value="FMOXYGENASE"/>
</dbReference>
<keyword evidence="6 8" id="KW-0560">Oxidoreductase</keyword>
<evidence type="ECO:0000256" key="8">
    <source>
        <dbReference type="RuleBase" id="RU361177"/>
    </source>
</evidence>
<evidence type="ECO:0000313" key="9">
    <source>
        <dbReference type="EMBL" id="OWF55529.1"/>
    </source>
</evidence>
<gene>
    <name evidence="9" type="ORF">KP79_PYT22233</name>
</gene>
<evidence type="ECO:0000256" key="5">
    <source>
        <dbReference type="ARBA" id="ARBA00022857"/>
    </source>
</evidence>
<comment type="cofactor">
    <cofactor evidence="1 8">
        <name>FAD</name>
        <dbReference type="ChEBI" id="CHEBI:57692"/>
    </cofactor>
</comment>
<dbReference type="Proteomes" id="UP000242188">
    <property type="component" value="Unassembled WGS sequence"/>
</dbReference>
<evidence type="ECO:0000256" key="4">
    <source>
        <dbReference type="ARBA" id="ARBA00022827"/>
    </source>
</evidence>
<comment type="similarity">
    <text evidence="2 8">Belongs to the FMO family.</text>
</comment>
<keyword evidence="7 8" id="KW-0503">Monooxygenase</keyword>
<dbReference type="AlphaFoldDB" id="A0A210R3F1"/>
<dbReference type="InterPro" id="IPR036188">
    <property type="entry name" value="FAD/NAD-bd_sf"/>
</dbReference>
<dbReference type="OrthoDB" id="66881at2759"/>
<keyword evidence="5" id="KW-0521">NADP</keyword>
<keyword evidence="3 8" id="KW-0285">Flavoprotein</keyword>
<keyword evidence="10" id="KW-1185">Reference proteome</keyword>
<comment type="caution">
    <text evidence="9">The sequence shown here is derived from an EMBL/GenBank/DDBJ whole genome shotgun (WGS) entry which is preliminary data.</text>
</comment>
<dbReference type="Pfam" id="PF00743">
    <property type="entry name" value="FMO-like"/>
    <property type="match status" value="2"/>
</dbReference>
<name>A0A210R3F1_MIZYE</name>
<dbReference type="InterPro" id="IPR050346">
    <property type="entry name" value="FMO-like"/>
</dbReference>
<keyword evidence="4 8" id="KW-0274">FAD</keyword>
<evidence type="ECO:0000256" key="6">
    <source>
        <dbReference type="ARBA" id="ARBA00023002"/>
    </source>
</evidence>
<dbReference type="GO" id="GO:0004499">
    <property type="term" value="F:N,N-dimethylaniline monooxygenase activity"/>
    <property type="evidence" value="ECO:0007669"/>
    <property type="project" value="InterPro"/>
</dbReference>
<dbReference type="InterPro" id="IPR020946">
    <property type="entry name" value="Flavin_mOase-like"/>
</dbReference>
<evidence type="ECO:0000256" key="7">
    <source>
        <dbReference type="ARBA" id="ARBA00023033"/>
    </source>
</evidence>
<dbReference type="Gene3D" id="3.50.50.60">
    <property type="entry name" value="FAD/NAD(P)-binding domain"/>
    <property type="match status" value="2"/>
</dbReference>
<dbReference type="GO" id="GO:0050661">
    <property type="term" value="F:NADP binding"/>
    <property type="evidence" value="ECO:0007669"/>
    <property type="project" value="InterPro"/>
</dbReference>
<dbReference type="EMBL" id="NEDP02000630">
    <property type="protein sequence ID" value="OWF55529.1"/>
    <property type="molecule type" value="Genomic_DNA"/>
</dbReference>
<evidence type="ECO:0000256" key="1">
    <source>
        <dbReference type="ARBA" id="ARBA00001974"/>
    </source>
</evidence>
<organism evidence="9 10">
    <name type="scientific">Mizuhopecten yessoensis</name>
    <name type="common">Japanese scallop</name>
    <name type="synonym">Patinopecten yessoensis</name>
    <dbReference type="NCBI Taxonomy" id="6573"/>
    <lineage>
        <taxon>Eukaryota</taxon>
        <taxon>Metazoa</taxon>
        <taxon>Spiralia</taxon>
        <taxon>Lophotrochozoa</taxon>
        <taxon>Mollusca</taxon>
        <taxon>Bivalvia</taxon>
        <taxon>Autobranchia</taxon>
        <taxon>Pteriomorphia</taxon>
        <taxon>Pectinida</taxon>
        <taxon>Pectinoidea</taxon>
        <taxon>Pectinidae</taxon>
        <taxon>Mizuhopecten</taxon>
    </lineage>
</organism>
<evidence type="ECO:0000313" key="10">
    <source>
        <dbReference type="Proteomes" id="UP000242188"/>
    </source>
</evidence>
<sequence length="474" mass="54234">MFRFVRLASTQSRISFSTSVSDFERTWMTPVGTKPTNRVTRNDKDTAGKKKIAVIGAGVSGLCALKHLSQKSDKFIPTAFEKHHEVGGIWSYTDKTADEYGTQTHSGIYYNMMTNGPKQLMTIPGYPHDQSGNSYLHHPQILKYVKGFTDHFDLGQYVKLNTITKSIRPVPTDGDHVQWDVTYCNRHNVNEIDTQRFDGVIVSTGHYSKSHIPEVKGMDKFTGSVIHSRDYRRPDVYEGKRVLIIGASFSGLDIAFDLSKKAKKIYMGHRDAGLQTKIPANVAERPDVSHLLEGNRVVFKDGSEEDIDDIILCTGYSYSFPFLADDVIQLKDERITPLYKHLVHIKYNNLLFVGLARCVSYFAQSHEQARAASIILEGNVKFPSQQEMLEDADRDFEQKRKEFDMTHLHAHYMGKGDLQWRMNKDHAELCGFETVPQVVKDMLEHVQNTRTLDFGNFRKRNYFYKDPHTFEVSK</sequence>
<dbReference type="PANTHER" id="PTHR23023">
    <property type="entry name" value="DIMETHYLANILINE MONOOXYGENASE"/>
    <property type="match status" value="1"/>
</dbReference>
<proteinExistence type="inferred from homology"/>
<evidence type="ECO:0000256" key="2">
    <source>
        <dbReference type="ARBA" id="ARBA00009183"/>
    </source>
</evidence>
<dbReference type="EC" id="1.-.-.-" evidence="8"/>